<evidence type="ECO:0000313" key="3">
    <source>
        <dbReference type="Proteomes" id="UP000738826"/>
    </source>
</evidence>
<reference evidence="2" key="1">
    <citation type="submission" date="2019-11" db="EMBL/GenBank/DDBJ databases">
        <title>Lipid analysis of CO2-rich subsurface aquifers suggests an autotrophy-based deep biosphere with lysolipids enriched in CPR bacteria.</title>
        <authorList>
            <person name="Probst A.J."/>
            <person name="Elling F.J."/>
            <person name="Castelle C.J."/>
            <person name="Zhu Q."/>
            <person name="Elvert M."/>
            <person name="Birarda G."/>
            <person name="Holman H.-Y."/>
            <person name="Lane K.R."/>
            <person name="Ladd B."/>
            <person name="Ryan M.C."/>
            <person name="Woyke T."/>
            <person name="Hinrichs K.-U."/>
            <person name="Banfield J.F."/>
        </authorList>
    </citation>
    <scope>NUCLEOTIDE SEQUENCE</scope>
    <source>
        <strain evidence="1">CG_2015-01_33_1645</strain>
        <strain evidence="2">CG_2015-04_33_537</strain>
    </source>
</reference>
<organism evidence="2 3">
    <name type="scientific">Candidatus Altarchaeum hamiconexum</name>
    <dbReference type="NCBI Taxonomy" id="1803513"/>
    <lineage>
        <taxon>Archaea</taxon>
        <taxon>Candidatus Altarchaeota</taxon>
        <taxon>Candidatus Altiarchaeia</taxon>
        <taxon>Candidatus Altarchaeales</taxon>
        <taxon>Candidatus Altarchaeaceae</taxon>
        <taxon>Candidatus Altarchaeum</taxon>
    </lineage>
</organism>
<dbReference type="Proteomes" id="UP000768163">
    <property type="component" value="Unassembled WGS sequence"/>
</dbReference>
<dbReference type="AlphaFoldDB" id="A0A8J8CFK6"/>
<name>A0A8J8CFK6_9ARCH</name>
<dbReference type="Proteomes" id="UP000738826">
    <property type="component" value="Unassembled WGS sequence"/>
</dbReference>
<dbReference type="EMBL" id="JAACVF010000061">
    <property type="protein sequence ID" value="NCN64936.1"/>
    <property type="molecule type" value="Genomic_DNA"/>
</dbReference>
<proteinExistence type="predicted"/>
<gene>
    <name evidence="2" type="ORF">GW779_02030</name>
    <name evidence="1" type="ORF">GW910_02515</name>
</gene>
<accession>A0A8J8CFK6</accession>
<dbReference type="EMBL" id="JAACQH010000036">
    <property type="protein sequence ID" value="NCS91188.1"/>
    <property type="molecule type" value="Genomic_DNA"/>
</dbReference>
<comment type="caution">
    <text evidence="2">The sequence shown here is derived from an EMBL/GenBank/DDBJ whole genome shotgun (WGS) entry which is preliminary data.</text>
</comment>
<evidence type="ECO:0000313" key="2">
    <source>
        <dbReference type="EMBL" id="NCS91188.1"/>
    </source>
</evidence>
<sequence>MDVRGRMPFKGGEIGRWWNKDEN</sequence>
<protein>
    <submittedName>
        <fullName evidence="2">Uncharacterized protein</fullName>
    </submittedName>
</protein>
<evidence type="ECO:0000313" key="1">
    <source>
        <dbReference type="EMBL" id="NCN64936.1"/>
    </source>
</evidence>